<feature type="compositionally biased region" description="Polar residues" evidence="1">
    <location>
        <begin position="128"/>
        <end position="141"/>
    </location>
</feature>
<dbReference type="Proteomes" id="UP000054166">
    <property type="component" value="Unassembled WGS sequence"/>
</dbReference>
<keyword evidence="3" id="KW-1185">Reference proteome</keyword>
<gene>
    <name evidence="2" type="ORF">PILCRDRAFT_1893</name>
</gene>
<dbReference type="HOGENOM" id="CLU_1098841_0_0_1"/>
<dbReference type="OrthoDB" id="2692378at2759"/>
<reference evidence="3" key="2">
    <citation type="submission" date="2015-01" db="EMBL/GenBank/DDBJ databases">
        <title>Evolutionary Origins and Diversification of the Mycorrhizal Mutualists.</title>
        <authorList>
            <consortium name="DOE Joint Genome Institute"/>
            <consortium name="Mycorrhizal Genomics Consortium"/>
            <person name="Kohler A."/>
            <person name="Kuo A."/>
            <person name="Nagy L.G."/>
            <person name="Floudas D."/>
            <person name="Copeland A."/>
            <person name="Barry K.W."/>
            <person name="Cichocki N."/>
            <person name="Veneault-Fourrey C."/>
            <person name="LaButti K."/>
            <person name="Lindquist E.A."/>
            <person name="Lipzen A."/>
            <person name="Lundell T."/>
            <person name="Morin E."/>
            <person name="Murat C."/>
            <person name="Riley R."/>
            <person name="Ohm R."/>
            <person name="Sun H."/>
            <person name="Tunlid A."/>
            <person name="Henrissat B."/>
            <person name="Grigoriev I.V."/>
            <person name="Hibbett D.S."/>
            <person name="Martin F."/>
        </authorList>
    </citation>
    <scope>NUCLEOTIDE SEQUENCE [LARGE SCALE GENOMIC DNA]</scope>
    <source>
        <strain evidence="3">F 1598</strain>
    </source>
</reference>
<proteinExistence type="predicted"/>
<dbReference type="InParanoid" id="A0A0C3CID6"/>
<dbReference type="EMBL" id="KN832974">
    <property type="protein sequence ID" value="KIM89537.1"/>
    <property type="molecule type" value="Genomic_DNA"/>
</dbReference>
<name>A0A0C3CID6_PILCF</name>
<evidence type="ECO:0000313" key="2">
    <source>
        <dbReference type="EMBL" id="KIM89537.1"/>
    </source>
</evidence>
<accession>A0A0C3CID6</accession>
<sequence length="253" mass="27360">MMGSTYRSFIRLRSTFSLGIIDPRDIANITIYITLPILSLLEGLLANSHLSDLVVVFVLVPDHIGIAGISPAPAALLAGQGTIPLQLKVVEEFCALEAAKHATAIALTIEVAGVGTPTPPTSWATSPDCSNTPAPSTSCSSGKKRAYVKDSNDNDERAFSQGDITISKQHNHLKGDIVEALQCIKCAIRHDLLFCEVGPSSLVEEKADEYEVEDDFSEQDDDDVVDEDGWDDLFLEEDEDALKSDADMNELIP</sequence>
<reference evidence="2 3" key="1">
    <citation type="submission" date="2014-04" db="EMBL/GenBank/DDBJ databases">
        <authorList>
            <consortium name="DOE Joint Genome Institute"/>
            <person name="Kuo A."/>
            <person name="Tarkka M."/>
            <person name="Buscot F."/>
            <person name="Kohler A."/>
            <person name="Nagy L.G."/>
            <person name="Floudas D."/>
            <person name="Copeland A."/>
            <person name="Barry K.W."/>
            <person name="Cichocki N."/>
            <person name="Veneault-Fourrey C."/>
            <person name="LaButti K."/>
            <person name="Lindquist E.A."/>
            <person name="Lipzen A."/>
            <person name="Lundell T."/>
            <person name="Morin E."/>
            <person name="Murat C."/>
            <person name="Sun H."/>
            <person name="Tunlid A."/>
            <person name="Henrissat B."/>
            <person name="Grigoriev I.V."/>
            <person name="Hibbett D.S."/>
            <person name="Martin F."/>
            <person name="Nordberg H.P."/>
            <person name="Cantor M.N."/>
            <person name="Hua S.X."/>
        </authorList>
    </citation>
    <scope>NUCLEOTIDE SEQUENCE [LARGE SCALE GENOMIC DNA]</scope>
    <source>
        <strain evidence="2 3">F 1598</strain>
    </source>
</reference>
<evidence type="ECO:0000256" key="1">
    <source>
        <dbReference type="SAM" id="MobiDB-lite"/>
    </source>
</evidence>
<evidence type="ECO:0000313" key="3">
    <source>
        <dbReference type="Proteomes" id="UP000054166"/>
    </source>
</evidence>
<dbReference type="AlphaFoldDB" id="A0A0C3CID6"/>
<protein>
    <submittedName>
        <fullName evidence="2">Uncharacterized protein</fullName>
    </submittedName>
</protein>
<feature type="region of interest" description="Disordered" evidence="1">
    <location>
        <begin position="120"/>
        <end position="146"/>
    </location>
</feature>
<organism evidence="2 3">
    <name type="scientific">Piloderma croceum (strain F 1598)</name>
    <dbReference type="NCBI Taxonomy" id="765440"/>
    <lineage>
        <taxon>Eukaryota</taxon>
        <taxon>Fungi</taxon>
        <taxon>Dikarya</taxon>
        <taxon>Basidiomycota</taxon>
        <taxon>Agaricomycotina</taxon>
        <taxon>Agaricomycetes</taxon>
        <taxon>Agaricomycetidae</taxon>
        <taxon>Atheliales</taxon>
        <taxon>Atheliaceae</taxon>
        <taxon>Piloderma</taxon>
    </lineage>
</organism>